<accession>A0A2M7AS78</accession>
<protein>
    <recommendedName>
        <fullName evidence="4">PEP-utilising enzyme mobile domain-containing protein</fullName>
    </recommendedName>
</protein>
<gene>
    <name evidence="5" type="ORF">COS78_02095</name>
</gene>
<dbReference type="AlphaFoldDB" id="A0A2M7AS78"/>
<comment type="caution">
    <text evidence="5">The sequence shown here is derived from an EMBL/GenBank/DDBJ whole genome shotgun (WGS) entry which is preliminary data.</text>
</comment>
<dbReference type="Pfam" id="PF00391">
    <property type="entry name" value="PEP-utilizers"/>
    <property type="match status" value="2"/>
</dbReference>
<dbReference type="GO" id="GO:0005524">
    <property type="term" value="F:ATP binding"/>
    <property type="evidence" value="ECO:0007669"/>
    <property type="project" value="UniProtKB-KW"/>
</dbReference>
<name>A0A2M7AS78_9BACT</name>
<dbReference type="PROSITE" id="PS00370">
    <property type="entry name" value="PEP_ENZYMES_PHOS_SITE"/>
    <property type="match status" value="1"/>
</dbReference>
<dbReference type="InterPro" id="IPR018274">
    <property type="entry name" value="PEP_util_AS"/>
</dbReference>
<keyword evidence="2" id="KW-0547">Nucleotide-binding</keyword>
<dbReference type="EMBL" id="PEWA01000024">
    <property type="protein sequence ID" value="PIU73474.1"/>
    <property type="molecule type" value="Genomic_DNA"/>
</dbReference>
<dbReference type="InterPro" id="IPR036637">
    <property type="entry name" value="Phosphohistidine_dom_sf"/>
</dbReference>
<evidence type="ECO:0000256" key="2">
    <source>
        <dbReference type="ARBA" id="ARBA00022741"/>
    </source>
</evidence>
<dbReference type="InterPro" id="IPR008279">
    <property type="entry name" value="PEP-util_enz_mobile_dom"/>
</dbReference>
<evidence type="ECO:0000256" key="1">
    <source>
        <dbReference type="ARBA" id="ARBA00007837"/>
    </source>
</evidence>
<evidence type="ECO:0000259" key="4">
    <source>
        <dbReference type="Pfam" id="PF00391"/>
    </source>
</evidence>
<dbReference type="SUPFAM" id="SSF52009">
    <property type="entry name" value="Phosphohistidine domain"/>
    <property type="match status" value="2"/>
</dbReference>
<dbReference type="GO" id="GO:0008986">
    <property type="term" value="F:pyruvate, water dikinase activity"/>
    <property type="evidence" value="ECO:0007669"/>
    <property type="project" value="InterPro"/>
</dbReference>
<evidence type="ECO:0000313" key="6">
    <source>
        <dbReference type="Proteomes" id="UP000231407"/>
    </source>
</evidence>
<evidence type="ECO:0000256" key="3">
    <source>
        <dbReference type="ARBA" id="ARBA00022840"/>
    </source>
</evidence>
<proteinExistence type="inferred from homology"/>
<dbReference type="PANTHER" id="PTHR43030">
    <property type="entry name" value="PHOSPHOENOLPYRUVATE SYNTHASE"/>
    <property type="match status" value="1"/>
</dbReference>
<comment type="similarity">
    <text evidence="1">Belongs to the PEP-utilizing enzyme family.</text>
</comment>
<dbReference type="PANTHER" id="PTHR43030:SF1">
    <property type="entry name" value="PHOSPHOENOLPYRUVATE SYNTHASE"/>
    <property type="match status" value="1"/>
</dbReference>
<evidence type="ECO:0000313" key="5">
    <source>
        <dbReference type="EMBL" id="PIU73474.1"/>
    </source>
</evidence>
<dbReference type="Proteomes" id="UP000231407">
    <property type="component" value="Unassembled WGS sequence"/>
</dbReference>
<keyword evidence="3" id="KW-0067">ATP-binding</keyword>
<dbReference type="InterPro" id="IPR006319">
    <property type="entry name" value="PEP_synth"/>
</dbReference>
<reference evidence="6" key="1">
    <citation type="submission" date="2017-09" db="EMBL/GenBank/DDBJ databases">
        <title>Depth-based differentiation of microbial function through sediment-hosted aquifers and enrichment of novel symbionts in the deep terrestrial subsurface.</title>
        <authorList>
            <person name="Probst A.J."/>
            <person name="Ladd B."/>
            <person name="Jarett J.K."/>
            <person name="Geller-Mcgrath D.E."/>
            <person name="Sieber C.M.K."/>
            <person name="Emerson J.B."/>
            <person name="Anantharaman K."/>
            <person name="Thomas B.C."/>
            <person name="Malmstrom R."/>
            <person name="Stieglmeier M."/>
            <person name="Klingl A."/>
            <person name="Woyke T."/>
            <person name="Ryan C.M."/>
            <person name="Banfield J.F."/>
        </authorList>
    </citation>
    <scope>NUCLEOTIDE SEQUENCE [LARGE SCALE GENOMIC DNA]</scope>
</reference>
<feature type="domain" description="PEP-utilising enzyme mobile" evidence="4">
    <location>
        <begin position="603"/>
        <end position="674"/>
    </location>
</feature>
<organism evidence="5 6">
    <name type="scientific">Candidatus Shapirobacteria bacterium CG06_land_8_20_14_3_00_40_12</name>
    <dbReference type="NCBI Taxonomy" id="1974881"/>
    <lineage>
        <taxon>Bacteria</taxon>
        <taxon>Candidatus Shapironibacteriota</taxon>
    </lineage>
</organism>
<feature type="domain" description="PEP-utilising enzyme mobile" evidence="4">
    <location>
        <begin position="490"/>
        <end position="560"/>
    </location>
</feature>
<sequence>MQLSITSKKILSIFFSNPNQKFFINELIRKTGLYPNSVQRSLLSLIKQDILISSRSGRFRFYELNASYKYLTEIKQIITEKSENTFVVEENKYNWVKIVNRRTSMSFSMAWTDGLFNKMKKIYGISIQTSWYNDITYGVYHPKEELMMLGKAMAQKITQNKNFINSDIRLCQKTCDGLVSFSRKISSLNLPNFTNKQLINWLRHFYQKYANVFAYIASPHGIENFFESQIKKTVTNEKELRILLSPISTKDKERDEALIIADYAKKHGFNKNFYKLLDKHCQNYCWLPLFSIYAQPLTQEYFESEIKNILDRVKNPKKEILKLHKEELRVKRQIQKIFTKLNANRFLIDQVNFFQEYISLRTYRKNAVSQAQYYHLPLFYEAGNRLGLNKVDVKLFSHEELILALSGKLSRKDIKSLLTERNKGWALLMLNGKVKIFTGTKNIIETIERYRIIAPSSAMQRVVKGSIACRGKATGQVKIIKKISELSKVEKGDILVTKMTTPDYVVAMQKAAAIVTDEGGITCHAAIVSREFNIPCIIGTKNATQILSDNDLVEVDALAGVVRVIEAVEVTEDIKVIPGKTIYKGKVRGKARIILDAADFNKIQSGDILITPQTTPEYLSALYRVKGFIADEDSLTSHSVLYGKALRLPSIMGTEYARNVIQDDEEIELNATNGLVRRFV</sequence>
<dbReference type="Gene3D" id="3.50.30.10">
    <property type="entry name" value="Phosphohistidine domain"/>
    <property type="match status" value="2"/>
</dbReference>